<evidence type="ECO:0000259" key="1">
    <source>
        <dbReference type="Pfam" id="PF07993"/>
    </source>
</evidence>
<accession>A0A6V8N684</accession>
<dbReference type="AlphaFoldDB" id="A0A6V8N684"/>
<dbReference type="InterPro" id="IPR026055">
    <property type="entry name" value="FAR"/>
</dbReference>
<name>A0A6V8N684_9BACT</name>
<dbReference type="GO" id="GO:0080019">
    <property type="term" value="F:alcohol-forming very long-chain fatty acyl-CoA reductase activity"/>
    <property type="evidence" value="ECO:0007669"/>
    <property type="project" value="InterPro"/>
</dbReference>
<protein>
    <recommendedName>
        <fullName evidence="1">Thioester reductase (TE) domain-containing protein</fullName>
    </recommendedName>
</protein>
<gene>
    <name evidence="2" type="ORF">GMLC_03780</name>
</gene>
<dbReference type="GO" id="GO:0035336">
    <property type="term" value="P:long-chain fatty-acyl-CoA metabolic process"/>
    <property type="evidence" value="ECO:0007669"/>
    <property type="project" value="TreeGrafter"/>
</dbReference>
<sequence>MRRFLKSAGKSESPLSLLFQRGEREAACSAAGNRHAQAKFVLTGATGFLGSHLMAELLRRGHAVLALGRSAGGSTLQERIARQLDWFGLQPASEQLQCVEADLLKPHLGLAPAAYRALCRPATFVHLASDTRFAAANRAASLATNVGSLAAVLDFARDCSAPFFHYVSTAYVFPAESALCREEPVALGEFANIYEESKARAELEVISRCRDLALPYSILRPSIVYGDCQTGRSNSFTALYHHVKALELIRDIYLNDLTNQGGAKSRLSGIERAPDGTLKLPLRIVLPRKGHLNLIPIDFFLAATLQILSAPRPDTIYHLTSRTPSTMEELASFCENFLGIEGIEICYGAEPGNWRPNPAEALFNKLIEPYRPYLSDTRSFDSANLDAVAPEIVAPTLSYPIFERCMRYAVEVNWGATHRNGSGFPVR</sequence>
<evidence type="ECO:0000313" key="3">
    <source>
        <dbReference type="Proteomes" id="UP000587586"/>
    </source>
</evidence>
<dbReference type="InterPro" id="IPR013120">
    <property type="entry name" value="FAR_NAD-bd"/>
</dbReference>
<keyword evidence="3" id="KW-1185">Reference proteome</keyword>
<comment type="caution">
    <text evidence="2">The sequence shown here is derived from an EMBL/GenBank/DDBJ whole genome shotgun (WGS) entry which is preliminary data.</text>
</comment>
<proteinExistence type="predicted"/>
<dbReference type="Gene3D" id="3.40.50.720">
    <property type="entry name" value="NAD(P)-binding Rossmann-like Domain"/>
    <property type="match status" value="1"/>
</dbReference>
<dbReference type="Pfam" id="PF07993">
    <property type="entry name" value="NAD_binding_4"/>
    <property type="match status" value="1"/>
</dbReference>
<dbReference type="Proteomes" id="UP000587586">
    <property type="component" value="Unassembled WGS sequence"/>
</dbReference>
<reference evidence="3" key="1">
    <citation type="submission" date="2020-06" db="EMBL/GenBank/DDBJ databases">
        <title>Draft genomic sequecing of Geomonas sp. Red745.</title>
        <authorList>
            <person name="Itoh H."/>
            <person name="Xu Z.X."/>
            <person name="Ushijima N."/>
            <person name="Masuda Y."/>
            <person name="Shiratori Y."/>
            <person name="Senoo K."/>
        </authorList>
    </citation>
    <scope>NUCLEOTIDE SEQUENCE [LARGE SCALE GENOMIC DNA]</scope>
    <source>
        <strain evidence="3">Red745</strain>
    </source>
</reference>
<dbReference type="PANTHER" id="PTHR11011">
    <property type="entry name" value="MALE STERILITY PROTEIN 2-RELATED"/>
    <property type="match status" value="1"/>
</dbReference>
<dbReference type="InterPro" id="IPR036291">
    <property type="entry name" value="NAD(P)-bd_dom_sf"/>
</dbReference>
<organism evidence="2 3">
    <name type="scientific">Geomonas limicola</name>
    <dbReference type="NCBI Taxonomy" id="2740186"/>
    <lineage>
        <taxon>Bacteria</taxon>
        <taxon>Pseudomonadati</taxon>
        <taxon>Thermodesulfobacteriota</taxon>
        <taxon>Desulfuromonadia</taxon>
        <taxon>Geobacterales</taxon>
        <taxon>Geobacteraceae</taxon>
        <taxon>Geomonas</taxon>
    </lineage>
</organism>
<dbReference type="SUPFAM" id="SSF51735">
    <property type="entry name" value="NAD(P)-binding Rossmann-fold domains"/>
    <property type="match status" value="1"/>
</dbReference>
<evidence type="ECO:0000313" key="2">
    <source>
        <dbReference type="EMBL" id="GFO66799.1"/>
    </source>
</evidence>
<dbReference type="EMBL" id="BLXZ01000001">
    <property type="protein sequence ID" value="GFO66799.1"/>
    <property type="molecule type" value="Genomic_DNA"/>
</dbReference>
<feature type="domain" description="Thioester reductase (TE)" evidence="1">
    <location>
        <begin position="42"/>
        <end position="245"/>
    </location>
</feature>
<dbReference type="PANTHER" id="PTHR11011:SF45">
    <property type="entry name" value="FATTY ACYL-COA REDUCTASE CG8306-RELATED"/>
    <property type="match status" value="1"/>
</dbReference>